<dbReference type="STRING" id="1161099.SAMN05444817_102239"/>
<dbReference type="Pfam" id="PF02452">
    <property type="entry name" value="PemK_toxin"/>
    <property type="match status" value="1"/>
</dbReference>
<organism evidence="3 4">
    <name type="scientific">Corynebacterium appendicis CIP 107643</name>
    <dbReference type="NCBI Taxonomy" id="1161099"/>
    <lineage>
        <taxon>Bacteria</taxon>
        <taxon>Bacillati</taxon>
        <taxon>Actinomycetota</taxon>
        <taxon>Actinomycetes</taxon>
        <taxon>Mycobacteriales</taxon>
        <taxon>Corynebacteriaceae</taxon>
        <taxon>Corynebacterium</taxon>
    </lineage>
</organism>
<dbReference type="SUPFAM" id="SSF50118">
    <property type="entry name" value="Cell growth inhibitor/plasmid maintenance toxic component"/>
    <property type="match status" value="1"/>
</dbReference>
<dbReference type="EMBL" id="FTOF01000002">
    <property type="protein sequence ID" value="SIS41585.1"/>
    <property type="molecule type" value="Genomic_DNA"/>
</dbReference>
<protein>
    <submittedName>
        <fullName evidence="3">mRNA interferase MazF</fullName>
    </submittedName>
</protein>
<evidence type="ECO:0000256" key="1">
    <source>
        <dbReference type="ARBA" id="ARBA00007521"/>
    </source>
</evidence>
<dbReference type="PANTHER" id="PTHR33988">
    <property type="entry name" value="ENDORIBONUCLEASE MAZF-RELATED"/>
    <property type="match status" value="1"/>
</dbReference>
<gene>
    <name evidence="3" type="ORF">SAMN05444817_102239</name>
</gene>
<comment type="similarity">
    <text evidence="1">Belongs to the PemK/MazF family.</text>
</comment>
<dbReference type="InterPro" id="IPR003477">
    <property type="entry name" value="PemK-like"/>
</dbReference>
<evidence type="ECO:0000256" key="2">
    <source>
        <dbReference type="ARBA" id="ARBA00022649"/>
    </source>
</evidence>
<dbReference type="AlphaFoldDB" id="A0A1N7IWX0"/>
<dbReference type="InterPro" id="IPR011067">
    <property type="entry name" value="Plasmid_toxin/cell-grow_inhib"/>
</dbReference>
<proteinExistence type="inferred from homology"/>
<dbReference type="GO" id="GO:0006402">
    <property type="term" value="P:mRNA catabolic process"/>
    <property type="evidence" value="ECO:0007669"/>
    <property type="project" value="TreeGrafter"/>
</dbReference>
<evidence type="ECO:0000313" key="4">
    <source>
        <dbReference type="Proteomes" id="UP000186292"/>
    </source>
</evidence>
<sequence length="115" mass="12847">MTIDAGDKPRAYERREIRMVRLDKVRPAVILTRQLAVGRLSTVTVLPVTSTIRELATEVVLDETNGLDHVSVANTDNVMTVPFNDVLHHVGYLSFTQENQLASALAFAFNLEIRL</sequence>
<dbReference type="GO" id="GO:0004521">
    <property type="term" value="F:RNA endonuclease activity"/>
    <property type="evidence" value="ECO:0007669"/>
    <property type="project" value="TreeGrafter"/>
</dbReference>
<reference evidence="4" key="1">
    <citation type="submission" date="2017-01" db="EMBL/GenBank/DDBJ databases">
        <authorList>
            <person name="Varghese N."/>
            <person name="Submissions S."/>
        </authorList>
    </citation>
    <scope>NUCLEOTIDE SEQUENCE [LARGE SCALE GENOMIC DNA]</scope>
    <source>
        <strain evidence="4">DSM 44531</strain>
    </source>
</reference>
<name>A0A1N7IWX0_9CORY</name>
<keyword evidence="2" id="KW-1277">Toxin-antitoxin system</keyword>
<dbReference type="RefSeq" id="WP_200803255.1">
    <property type="nucleotide sequence ID" value="NZ_CP046976.1"/>
</dbReference>
<accession>A0A1N7IWX0</accession>
<evidence type="ECO:0000313" key="3">
    <source>
        <dbReference type="EMBL" id="SIS41585.1"/>
    </source>
</evidence>
<dbReference type="Gene3D" id="2.30.30.110">
    <property type="match status" value="1"/>
</dbReference>
<dbReference type="PANTHER" id="PTHR33988:SF2">
    <property type="entry name" value="ENDORIBONUCLEASE MAZF"/>
    <property type="match status" value="1"/>
</dbReference>
<dbReference type="GO" id="GO:0003677">
    <property type="term" value="F:DNA binding"/>
    <property type="evidence" value="ECO:0007669"/>
    <property type="project" value="InterPro"/>
</dbReference>
<dbReference type="Proteomes" id="UP000186292">
    <property type="component" value="Unassembled WGS sequence"/>
</dbReference>
<dbReference type="GO" id="GO:0016075">
    <property type="term" value="P:rRNA catabolic process"/>
    <property type="evidence" value="ECO:0007669"/>
    <property type="project" value="TreeGrafter"/>
</dbReference>
<keyword evidence="4" id="KW-1185">Reference proteome</keyword>